<feature type="region of interest" description="Disordered" evidence="11">
    <location>
        <begin position="1"/>
        <end position="57"/>
    </location>
</feature>
<dbReference type="AlphaFoldDB" id="A0A8T2KEW7"/>
<keyword evidence="13" id="KW-1185">Reference proteome</keyword>
<keyword evidence="5" id="KW-0969">Cilium</keyword>
<evidence type="ECO:0000313" key="12">
    <source>
        <dbReference type="EMBL" id="KAG8453171.1"/>
    </source>
</evidence>
<evidence type="ECO:0000256" key="8">
    <source>
        <dbReference type="ARBA" id="ARBA00023273"/>
    </source>
</evidence>
<dbReference type="FunFam" id="2.20.110.10:FF:000010">
    <property type="entry name" value="Radial spoke head 1 homolog"/>
    <property type="match status" value="1"/>
</dbReference>
<name>A0A8T2KEW7_9PIPI</name>
<evidence type="ECO:0000256" key="10">
    <source>
        <dbReference type="ARBA" id="ARBA00073772"/>
    </source>
</evidence>
<sequence length="300" mass="33633">MSDIGSEEFEEEEIPDLGEYEGDRNDQGERHGQGKARLPNGDTYEGQYEKGRRNGQGTYRFKNGARYIGEYYQNRKHGQGTFMYPDGSKYEGDWVDDQRQGQGVYTYPNGDTYSGDWLSHQRHGQGMYTYADTGSKYIGTWVNGKQEGPGELIHLSYRYQGKFVNNTPLGPGKFVFDIGCEQHGTYKQIEQEKDEDEEEEPLAAPVTQWRPEKITGLTLWSPTAKVTPPAPVVGEPSDPEEVNEEATVTEGYTLPVDGEAELTIPGESEGETMLVQPEALEEKTQLASGFPENEDISAEE</sequence>
<proteinExistence type="predicted"/>
<keyword evidence="8" id="KW-0966">Cell projection</keyword>
<feature type="region of interest" description="Disordered" evidence="11">
    <location>
        <begin position="225"/>
        <end position="246"/>
    </location>
</feature>
<evidence type="ECO:0000256" key="3">
    <source>
        <dbReference type="ARBA" id="ARBA00022737"/>
    </source>
</evidence>
<comment type="subcellular location">
    <subcellularLocation>
        <location evidence="1">Cytoplasm</location>
        <location evidence="1">Cytoskeleton</location>
        <location evidence="1">Flagellum axoneme</location>
    </subcellularLocation>
</comment>
<evidence type="ECO:0000256" key="11">
    <source>
        <dbReference type="SAM" id="MobiDB-lite"/>
    </source>
</evidence>
<protein>
    <recommendedName>
        <fullName evidence="10">Radial spoke head 1 homolog</fullName>
    </recommendedName>
</protein>
<reference evidence="12" key="1">
    <citation type="thesis" date="2020" institute="ProQuest LLC" country="789 East Eisenhower Parkway, Ann Arbor, MI, USA">
        <title>Comparative Genomics and Chromosome Evolution.</title>
        <authorList>
            <person name="Mudd A.B."/>
        </authorList>
    </citation>
    <scope>NUCLEOTIDE SEQUENCE</scope>
    <source>
        <strain evidence="12">Female2</strain>
        <tissue evidence="12">Blood</tissue>
    </source>
</reference>
<dbReference type="GO" id="GO:0007286">
    <property type="term" value="P:spermatid development"/>
    <property type="evidence" value="ECO:0007669"/>
    <property type="project" value="TreeGrafter"/>
</dbReference>
<evidence type="ECO:0000256" key="1">
    <source>
        <dbReference type="ARBA" id="ARBA00004611"/>
    </source>
</evidence>
<dbReference type="EMBL" id="JAACNH010000002">
    <property type="protein sequence ID" value="KAG8453171.1"/>
    <property type="molecule type" value="Genomic_DNA"/>
</dbReference>
<dbReference type="OrthoDB" id="423343at2759"/>
<dbReference type="PANTHER" id="PTHR43215">
    <property type="entry name" value="RADIAL SPOKE HEAD 1 HOMOLOG"/>
    <property type="match status" value="1"/>
</dbReference>
<dbReference type="GO" id="GO:0005634">
    <property type="term" value="C:nucleus"/>
    <property type="evidence" value="ECO:0007669"/>
    <property type="project" value="TreeGrafter"/>
</dbReference>
<dbReference type="PANTHER" id="PTHR43215:SF14">
    <property type="entry name" value="RADIAL SPOKE HEAD 1 HOMOLOG"/>
    <property type="match status" value="1"/>
</dbReference>
<dbReference type="SMART" id="SM00698">
    <property type="entry name" value="MORN"/>
    <property type="match status" value="7"/>
</dbReference>
<gene>
    <name evidence="12" type="ORF">GDO86_004841</name>
</gene>
<keyword evidence="4" id="KW-0282">Flagellum</keyword>
<evidence type="ECO:0000256" key="6">
    <source>
        <dbReference type="ARBA" id="ARBA00023212"/>
    </source>
</evidence>
<dbReference type="Pfam" id="PF02493">
    <property type="entry name" value="MORN"/>
    <property type="match status" value="7"/>
</dbReference>
<dbReference type="SUPFAM" id="SSF82185">
    <property type="entry name" value="Histone H3 K4-specific methyltransferase SET7/9 N-terminal domain"/>
    <property type="match status" value="1"/>
</dbReference>
<feature type="compositionally biased region" description="Acidic residues" evidence="11">
    <location>
        <begin position="1"/>
        <end position="20"/>
    </location>
</feature>
<evidence type="ECO:0000256" key="9">
    <source>
        <dbReference type="ARBA" id="ARBA00056649"/>
    </source>
</evidence>
<comment type="caution">
    <text evidence="12">The sequence shown here is derived from an EMBL/GenBank/DDBJ whole genome shotgun (WGS) entry which is preliminary data.</text>
</comment>
<comment type="function">
    <text evidence="9">Functions as part of axonemal radial spoke complexes that play an important part in the motility of sperm and cilia.</text>
</comment>
<evidence type="ECO:0000256" key="7">
    <source>
        <dbReference type="ARBA" id="ARBA00023254"/>
    </source>
</evidence>
<dbReference type="GO" id="GO:0051321">
    <property type="term" value="P:meiotic cell cycle"/>
    <property type="evidence" value="ECO:0007669"/>
    <property type="project" value="UniProtKB-KW"/>
</dbReference>
<dbReference type="Proteomes" id="UP000812440">
    <property type="component" value="Chromosome 2"/>
</dbReference>
<evidence type="ECO:0000313" key="13">
    <source>
        <dbReference type="Proteomes" id="UP000812440"/>
    </source>
</evidence>
<dbReference type="Gene3D" id="2.20.110.10">
    <property type="entry name" value="Histone H3 K4-specific methyltransferase SET7/9 N-terminal domain"/>
    <property type="match status" value="3"/>
</dbReference>
<feature type="compositionally biased region" description="Basic and acidic residues" evidence="11">
    <location>
        <begin position="21"/>
        <end position="32"/>
    </location>
</feature>
<keyword evidence="3" id="KW-0677">Repeat</keyword>
<organism evidence="12 13">
    <name type="scientific">Hymenochirus boettgeri</name>
    <name type="common">Congo dwarf clawed frog</name>
    <dbReference type="NCBI Taxonomy" id="247094"/>
    <lineage>
        <taxon>Eukaryota</taxon>
        <taxon>Metazoa</taxon>
        <taxon>Chordata</taxon>
        <taxon>Craniata</taxon>
        <taxon>Vertebrata</taxon>
        <taxon>Euteleostomi</taxon>
        <taxon>Amphibia</taxon>
        <taxon>Batrachia</taxon>
        <taxon>Anura</taxon>
        <taxon>Pipoidea</taxon>
        <taxon>Pipidae</taxon>
        <taxon>Pipinae</taxon>
        <taxon>Hymenochirus</taxon>
    </lineage>
</organism>
<keyword evidence="7" id="KW-0469">Meiosis</keyword>
<evidence type="ECO:0000256" key="4">
    <source>
        <dbReference type="ARBA" id="ARBA00022846"/>
    </source>
</evidence>
<keyword evidence="2" id="KW-0963">Cytoplasm</keyword>
<keyword evidence="6" id="KW-0206">Cytoskeleton</keyword>
<evidence type="ECO:0000256" key="5">
    <source>
        <dbReference type="ARBA" id="ARBA00023069"/>
    </source>
</evidence>
<dbReference type="InterPro" id="IPR003409">
    <property type="entry name" value="MORN"/>
</dbReference>
<dbReference type="GO" id="GO:0035082">
    <property type="term" value="P:axoneme assembly"/>
    <property type="evidence" value="ECO:0007669"/>
    <property type="project" value="TreeGrafter"/>
</dbReference>
<evidence type="ECO:0000256" key="2">
    <source>
        <dbReference type="ARBA" id="ARBA00022490"/>
    </source>
</evidence>
<accession>A0A8T2KEW7</accession>
<dbReference type="GO" id="GO:0031514">
    <property type="term" value="C:motile cilium"/>
    <property type="evidence" value="ECO:0007669"/>
    <property type="project" value="TreeGrafter"/>
</dbReference>